<accession>A0A6P5KSB2</accession>
<dbReference type="CTD" id="54033"/>
<dbReference type="InterPro" id="IPR035979">
    <property type="entry name" value="RBD_domain_sf"/>
</dbReference>
<evidence type="ECO:0000256" key="10">
    <source>
        <dbReference type="ARBA" id="ARBA00059611"/>
    </source>
</evidence>
<evidence type="ECO:0000256" key="1">
    <source>
        <dbReference type="ARBA" id="ARBA00004324"/>
    </source>
</evidence>
<dbReference type="GO" id="GO:0034599">
    <property type="term" value="P:cellular response to oxidative stress"/>
    <property type="evidence" value="ECO:0007669"/>
    <property type="project" value="Ensembl"/>
</dbReference>
<dbReference type="GO" id="GO:0042803">
    <property type="term" value="F:protein homodimerization activity"/>
    <property type="evidence" value="ECO:0007669"/>
    <property type="project" value="Ensembl"/>
</dbReference>
<dbReference type="InParanoid" id="A0A6P5KSB2"/>
<dbReference type="GO" id="GO:0000381">
    <property type="term" value="P:regulation of alternative mRNA splicing, via spliceosome"/>
    <property type="evidence" value="ECO:0007669"/>
    <property type="project" value="Ensembl"/>
</dbReference>
<comment type="subcellular location">
    <subcellularLocation>
        <location evidence="1">Nucleus speckle</location>
    </subcellularLocation>
    <subcellularLocation>
        <location evidence="2">Nucleus</location>
        <location evidence="2">Nucleoplasm</location>
    </subcellularLocation>
</comment>
<evidence type="ECO:0000256" key="8">
    <source>
        <dbReference type="ARBA" id="ARBA00023187"/>
    </source>
</evidence>
<sequence>MSDTREKAADRTVFVGNLETRVREEILYELFLQAGPLTRVTICKDKEGRPRPFGFVCFKHQESVSYAIALLNGIRLYGRPINVQYRFGSSHSAELNNQVAENYINTNSQIYRNEDFLSRSFPIQTFTANDGNFTQEFGSQNMQYPMYNLMVQPSKCQMTPPLASSFSVLSMPNPLSDLDARSTSFEFVHQPSDWNFCPVSKRKWQPETSDSSTEDDIGKVRECNKKYRRYKKRKRN</sequence>
<dbReference type="InterPro" id="IPR012677">
    <property type="entry name" value="Nucleotide-bd_a/b_plait_sf"/>
</dbReference>
<dbReference type="GeneID" id="110212863"/>
<comment type="function">
    <text evidence="10">Tissue-specific splicing factor with potential implication in the regulation of alternative splicing during neuron and germ cell differentiation. Antagonizes SRSF1-mediated BCL-X splicing. May affect the choice of alternative 5' splice sites by binding to specific sequences in exons and antagonizing the SR protein SRSF1.</text>
</comment>
<evidence type="ECO:0000256" key="12">
    <source>
        <dbReference type="ARBA" id="ARBA00075690"/>
    </source>
</evidence>
<keyword evidence="8" id="KW-0508">mRNA splicing</keyword>
<dbReference type="FunFam" id="3.30.70.330:FF:000325">
    <property type="entry name" value="splicing regulator RBM11 isoform X1"/>
    <property type="match status" value="1"/>
</dbReference>
<evidence type="ECO:0000313" key="16">
    <source>
        <dbReference type="RefSeq" id="XP_020848635.1"/>
    </source>
</evidence>
<dbReference type="Gene3D" id="3.30.70.330">
    <property type="match status" value="1"/>
</dbReference>
<dbReference type="Pfam" id="PF00076">
    <property type="entry name" value="RRM_1"/>
    <property type="match status" value="1"/>
</dbReference>
<evidence type="ECO:0000256" key="2">
    <source>
        <dbReference type="ARBA" id="ARBA00004642"/>
    </source>
</evidence>
<evidence type="ECO:0000259" key="14">
    <source>
        <dbReference type="PROSITE" id="PS50102"/>
    </source>
</evidence>
<evidence type="ECO:0000256" key="13">
    <source>
        <dbReference type="PROSITE-ProRule" id="PRU00176"/>
    </source>
</evidence>
<dbReference type="GO" id="GO:0006397">
    <property type="term" value="P:mRNA processing"/>
    <property type="evidence" value="ECO:0007669"/>
    <property type="project" value="UniProtKB-KW"/>
</dbReference>
<protein>
    <recommendedName>
        <fullName evidence="11">Splicing regulator RBM11</fullName>
    </recommendedName>
    <alternativeName>
        <fullName evidence="12">RNA-binding motif protein 11</fullName>
    </alternativeName>
</protein>
<evidence type="ECO:0000256" key="11">
    <source>
        <dbReference type="ARBA" id="ARBA00069251"/>
    </source>
</evidence>
<dbReference type="SMART" id="SM00360">
    <property type="entry name" value="RRM"/>
    <property type="match status" value="1"/>
</dbReference>
<comment type="subunit">
    <text evidence="3">Homodimer.</text>
</comment>
<dbReference type="CDD" id="cd12593">
    <property type="entry name" value="RRM_RBM11"/>
    <property type="match status" value="1"/>
</dbReference>
<dbReference type="GO" id="GO:0008266">
    <property type="term" value="F:poly(U) RNA binding"/>
    <property type="evidence" value="ECO:0007669"/>
    <property type="project" value="Ensembl"/>
</dbReference>
<dbReference type="PANTHER" id="PTHR13798:SF5">
    <property type="entry name" value="SPLICING REGULATOR RBM11"/>
    <property type="match status" value="1"/>
</dbReference>
<dbReference type="PANTHER" id="PTHR13798">
    <property type="entry name" value="RNA BINDING MOTIF RBM PROTEIN -RELATED"/>
    <property type="match status" value="1"/>
</dbReference>
<organism evidence="15 16">
    <name type="scientific">Phascolarctos cinereus</name>
    <name type="common">Koala</name>
    <dbReference type="NCBI Taxonomy" id="38626"/>
    <lineage>
        <taxon>Eukaryota</taxon>
        <taxon>Metazoa</taxon>
        <taxon>Chordata</taxon>
        <taxon>Craniata</taxon>
        <taxon>Vertebrata</taxon>
        <taxon>Euteleostomi</taxon>
        <taxon>Mammalia</taxon>
        <taxon>Metatheria</taxon>
        <taxon>Diprotodontia</taxon>
        <taxon>Phascolarctidae</taxon>
        <taxon>Phascolarctos</taxon>
    </lineage>
</organism>
<keyword evidence="9" id="KW-0539">Nucleus</keyword>
<dbReference type="FunCoup" id="A0A6P5KSB2">
    <property type="interactions" value="1537"/>
</dbReference>
<feature type="domain" description="RRM" evidence="14">
    <location>
        <begin position="11"/>
        <end position="88"/>
    </location>
</feature>
<dbReference type="InterPro" id="IPR034501">
    <property type="entry name" value="RBM11_RRM"/>
</dbReference>
<dbReference type="OMA" id="IQTFTAN"/>
<keyword evidence="4" id="KW-0217">Developmental protein</keyword>
<dbReference type="PROSITE" id="PS50102">
    <property type="entry name" value="RRM"/>
    <property type="match status" value="1"/>
</dbReference>
<proteinExistence type="predicted"/>
<gene>
    <name evidence="16" type="primary">RBM11</name>
</gene>
<dbReference type="GO" id="GO:0030154">
    <property type="term" value="P:cell differentiation"/>
    <property type="evidence" value="ECO:0007669"/>
    <property type="project" value="UniProtKB-KW"/>
</dbReference>
<dbReference type="RefSeq" id="XP_020848635.1">
    <property type="nucleotide sequence ID" value="XM_020992976.1"/>
</dbReference>
<evidence type="ECO:0000256" key="5">
    <source>
        <dbReference type="ARBA" id="ARBA00022664"/>
    </source>
</evidence>
<dbReference type="InterPro" id="IPR000504">
    <property type="entry name" value="RRM_dom"/>
</dbReference>
<reference evidence="16" key="1">
    <citation type="submission" date="2025-08" db="UniProtKB">
        <authorList>
            <consortium name="RefSeq"/>
        </authorList>
    </citation>
    <scope>IDENTIFICATION</scope>
    <source>
        <tissue evidence="16">Spleen</tissue>
    </source>
</reference>
<evidence type="ECO:0000256" key="4">
    <source>
        <dbReference type="ARBA" id="ARBA00022473"/>
    </source>
</evidence>
<keyword evidence="15" id="KW-1185">Reference proteome</keyword>
<keyword evidence="7 13" id="KW-0694">RNA-binding</keyword>
<dbReference type="SUPFAM" id="SSF54928">
    <property type="entry name" value="RNA-binding domain, RBD"/>
    <property type="match status" value="1"/>
</dbReference>
<dbReference type="AlphaFoldDB" id="A0A6P5KSB2"/>
<dbReference type="GO" id="GO:0016607">
    <property type="term" value="C:nuclear speck"/>
    <property type="evidence" value="ECO:0007669"/>
    <property type="project" value="UniProtKB-SubCell"/>
</dbReference>
<keyword evidence="5" id="KW-0507">mRNA processing</keyword>
<evidence type="ECO:0000313" key="15">
    <source>
        <dbReference type="Proteomes" id="UP000515140"/>
    </source>
</evidence>
<dbReference type="GO" id="GO:0008380">
    <property type="term" value="P:RNA splicing"/>
    <property type="evidence" value="ECO:0007669"/>
    <property type="project" value="UniProtKB-KW"/>
</dbReference>
<dbReference type="InterPro" id="IPR052285">
    <property type="entry name" value="NEXT_complex_subunit"/>
</dbReference>
<evidence type="ECO:0000256" key="9">
    <source>
        <dbReference type="ARBA" id="ARBA00023242"/>
    </source>
</evidence>
<evidence type="ECO:0000256" key="6">
    <source>
        <dbReference type="ARBA" id="ARBA00022782"/>
    </source>
</evidence>
<name>A0A6P5KSB2_PHACI</name>
<dbReference type="KEGG" id="pcw:110212863"/>
<keyword evidence="6" id="KW-0221">Differentiation</keyword>
<dbReference type="Proteomes" id="UP000515140">
    <property type="component" value="Unplaced"/>
</dbReference>
<evidence type="ECO:0000256" key="7">
    <source>
        <dbReference type="ARBA" id="ARBA00022884"/>
    </source>
</evidence>
<evidence type="ECO:0000256" key="3">
    <source>
        <dbReference type="ARBA" id="ARBA00011738"/>
    </source>
</evidence>